<accession>A0ABP0LRK3</accession>
<evidence type="ECO:0000313" key="5">
    <source>
        <dbReference type="EMBL" id="CAK9041834.1"/>
    </source>
</evidence>
<dbReference type="InterPro" id="IPR050194">
    <property type="entry name" value="Glycosyltransferase_grp1"/>
</dbReference>
<dbReference type="PANTHER" id="PTHR45947:SF3">
    <property type="entry name" value="SULFOQUINOVOSYL TRANSFERASE SQD2"/>
    <property type="match status" value="1"/>
</dbReference>
<dbReference type="SUPFAM" id="SSF53756">
    <property type="entry name" value="UDP-Glycosyltransferase/glycogen phosphorylase"/>
    <property type="match status" value="1"/>
</dbReference>
<reference evidence="5 6" key="1">
    <citation type="submission" date="2024-02" db="EMBL/GenBank/DDBJ databases">
        <authorList>
            <person name="Chen Y."/>
            <person name="Shah S."/>
            <person name="Dougan E. K."/>
            <person name="Thang M."/>
            <person name="Chan C."/>
        </authorList>
    </citation>
    <scope>NUCLEOTIDE SEQUENCE [LARGE SCALE GENOMIC DNA]</scope>
</reference>
<dbReference type="InterPro" id="IPR028098">
    <property type="entry name" value="Glyco_trans_4-like_N"/>
</dbReference>
<keyword evidence="1" id="KW-0328">Glycosyltransferase</keyword>
<keyword evidence="6" id="KW-1185">Reference proteome</keyword>
<evidence type="ECO:0000313" key="6">
    <source>
        <dbReference type="Proteomes" id="UP001642464"/>
    </source>
</evidence>
<dbReference type="Gene3D" id="3.40.50.2000">
    <property type="entry name" value="Glycogen Phosphorylase B"/>
    <property type="match status" value="2"/>
</dbReference>
<dbReference type="Proteomes" id="UP001642464">
    <property type="component" value="Unassembled WGS sequence"/>
</dbReference>
<comment type="caution">
    <text evidence="5">The sequence shown here is derived from an EMBL/GenBank/DDBJ whole genome shotgun (WGS) entry which is preliminary data.</text>
</comment>
<organism evidence="5 6">
    <name type="scientific">Durusdinium trenchii</name>
    <dbReference type="NCBI Taxonomy" id="1381693"/>
    <lineage>
        <taxon>Eukaryota</taxon>
        <taxon>Sar</taxon>
        <taxon>Alveolata</taxon>
        <taxon>Dinophyceae</taxon>
        <taxon>Suessiales</taxon>
        <taxon>Symbiodiniaceae</taxon>
        <taxon>Durusdinium</taxon>
    </lineage>
</organism>
<dbReference type="CDD" id="cd03794">
    <property type="entry name" value="GT4_WbuB-like"/>
    <property type="match status" value="1"/>
</dbReference>
<proteinExistence type="predicted"/>
<evidence type="ECO:0000259" key="3">
    <source>
        <dbReference type="Pfam" id="PF13439"/>
    </source>
</evidence>
<dbReference type="Pfam" id="PF00534">
    <property type="entry name" value="Glycos_transf_1"/>
    <property type="match status" value="1"/>
</dbReference>
<protein>
    <submittedName>
        <fullName evidence="5">Uncharacterized glycosyltransferase MJ1607</fullName>
    </submittedName>
</protein>
<gene>
    <name evidence="4" type="ORF">SCF082_LOCUS22984</name>
    <name evidence="5" type="ORF">SCF082_LOCUS24101</name>
</gene>
<dbReference type="EMBL" id="CAXAMM010017779">
    <property type="protein sequence ID" value="CAK9041834.1"/>
    <property type="molecule type" value="Genomic_DNA"/>
</dbReference>
<dbReference type="InterPro" id="IPR001296">
    <property type="entry name" value="Glyco_trans_1"/>
</dbReference>
<sequence>MKILYSHRTLSSDGQHVHIRELTNALSRRGHELVVAAPESSRLSEAEYHITSRRGLKRWLPAPVYELAEFAYSAPAHQRILQAARRARSDVIYERYNLFFHAGIWAKRRLNLPMILEVNAPLVDERSAHGNLALTELAHRSERAIWRAADMVLPVSTALASHVSAAGVPSERIAVIHNGVSEAFLSPRDPSQIRKRYGLENKLVLGFAGFMRQWHNVDHAIRFLAEHDREDAVLLVVGDGPARSELETLAADVGVEGRVRFTGAVKHDSLPDHIAAFDIALQPGVVDYASPLKLFEYMALGKPVVAPDKANIREVLTDGVDGLFFTPGDQGSFDNSLRRLIGDEGLRTRLGSAARETVLRRGFTWAENARRIEQIAERLLETKNDNPYRD</sequence>
<evidence type="ECO:0000313" key="4">
    <source>
        <dbReference type="EMBL" id="CAK9039311.1"/>
    </source>
</evidence>
<name>A0ABP0LRK3_9DINO</name>
<keyword evidence="1" id="KW-0808">Transferase</keyword>
<feature type="domain" description="Glycosyltransferase subfamily 4-like N-terminal" evidence="3">
    <location>
        <begin position="13"/>
        <end position="181"/>
    </location>
</feature>
<evidence type="ECO:0000259" key="2">
    <source>
        <dbReference type="Pfam" id="PF00534"/>
    </source>
</evidence>
<feature type="domain" description="Glycosyl transferase family 1" evidence="2">
    <location>
        <begin position="193"/>
        <end position="356"/>
    </location>
</feature>
<dbReference type="EMBL" id="CAXAMM010016668">
    <property type="protein sequence ID" value="CAK9039311.1"/>
    <property type="molecule type" value="Genomic_DNA"/>
</dbReference>
<dbReference type="Pfam" id="PF13439">
    <property type="entry name" value="Glyco_transf_4"/>
    <property type="match status" value="1"/>
</dbReference>
<evidence type="ECO:0000256" key="1">
    <source>
        <dbReference type="ARBA" id="ARBA00022676"/>
    </source>
</evidence>
<dbReference type="PANTHER" id="PTHR45947">
    <property type="entry name" value="SULFOQUINOVOSYL TRANSFERASE SQD2"/>
    <property type="match status" value="1"/>
</dbReference>